<reference evidence="5 6" key="1">
    <citation type="journal article" date="2016" name="Fungal Biol.">
        <title>The genome of Xylona heveae provides a window into fungal endophytism.</title>
        <authorList>
            <person name="Gazis R."/>
            <person name="Kuo A."/>
            <person name="Riley R."/>
            <person name="LaButti K."/>
            <person name="Lipzen A."/>
            <person name="Lin J."/>
            <person name="Amirebrahimi M."/>
            <person name="Hesse C.N."/>
            <person name="Spatafora J.W."/>
            <person name="Henrissat B."/>
            <person name="Hainaut M."/>
            <person name="Grigoriev I.V."/>
            <person name="Hibbett D.S."/>
        </authorList>
    </citation>
    <scope>NUCLEOTIDE SEQUENCE [LARGE SCALE GENOMIC DNA]</scope>
    <source>
        <strain evidence="5 6">TC161</strain>
    </source>
</reference>
<dbReference type="Proteomes" id="UP000076632">
    <property type="component" value="Unassembled WGS sequence"/>
</dbReference>
<dbReference type="GO" id="GO:0016042">
    <property type="term" value="P:lipid catabolic process"/>
    <property type="evidence" value="ECO:0007669"/>
    <property type="project" value="UniProtKB-KW"/>
</dbReference>
<evidence type="ECO:0000256" key="3">
    <source>
        <dbReference type="SAM" id="MobiDB-lite"/>
    </source>
</evidence>
<evidence type="ECO:0000259" key="4">
    <source>
        <dbReference type="Pfam" id="PF05057"/>
    </source>
</evidence>
<feature type="compositionally biased region" description="Basic and acidic residues" evidence="3">
    <location>
        <begin position="331"/>
        <end position="342"/>
    </location>
</feature>
<proteinExistence type="inferred from homology"/>
<dbReference type="FunCoup" id="A0A165FMX2">
    <property type="interactions" value="24"/>
</dbReference>
<sequence>MLLNARCYSLAETPDKQIRQHTSIETGGTIETQARGGISASAHRQGANPDPSISSGSHTPSRFTSGNTFWALAPTRLDARCAQRRAKKMLLLHQKGSVKVGEVIRYTLTYTPSADRILPPPSELHVKIRNCSAIPLRAAYLHGPYTLYTAVYPAIFDPNVKLESPEENGIPQFESNLKAGGTWNAVLPVPKRIRESIDGEESITWIIEVTSQVVFSTSATVSYELLVGRDQNSLDLGSTLLGAGEESKAGQLHDHQQSRRHAESHHHHHNAQPAGVFSKAVELVVDDTASLWNKPALPVWPQDGGLREGKPGLLRSDTRASRSSRTSRTSHKSEHAAEHPSEGSRPGSRQGPKKPRKQKKVHLVVLTHGLHSNLGADMLYLKESIDAAARERREAVLRRRAERRAAQRQKQPATDFNDTEDAAYSHDTYLKPGPRPSSRDTDIDEEDDDDDEEEVIVRGFPGNAGRTERGIQHLGKRLAKYVLAMTYPDQPFLPIKKSVRRTLSNSLTGQAPHDMHSGAPVHAGSSIYKGPRKKGEELAYKITSISFIAHSLGGLVQTYAIAYIQKHSPHFFELIQPINFVALAAPFLGLSNENPLYVKFALDFGLVGRTGQDLGLTWRAPNLARSGWDALVGGLGGANQKRHEQQDPGAKPLLRILPTGPAHQALKLFRNRTVYSNVVNDGIVPLRTSCLLFLDWRGLGRVEKARRETGLVGTALGWGWAEITGANSTAQVSRSGKFGSGEQAPDMESVGSSTPVRGEGTTVPLPPENATEEDRTFQTGISRLPTAQAGGISGPYQDEASRAGKSPQPTSTQQQPSNPLSGLLSFFNPKSQKGSKSLKIIKRSQTMPSDNGESSPDRPAIHSRDESFDASTEVRPRVTRGDSVADDAGSFIAPPKTTVFESAGDILNPPIPELEYLIDPTERPRTIFHDRVYHPDDIPPPPIKRRTGIGRSFSRDKTNNAELSLSPERRDSNQSSSTSGSIEIGSMKVEEKIARAYHKDLSWRKVLVRLEPDAHNNMIVRRMFSNAYGWPVVKHLVDTHFADTYAAQTRDEDEPSRERAKPMVEGVGKHGEEVKSNSNLLQSNQPQSQPQSNHARSASEMREARDQITDLRSSMTGSFASTHNSVSGSGSGSIPGTGTNRSSQQQQQSPYHTLIRDESGIWTDAAFDGSPDSEMSSMHDHYFASSPESSSIDHHNYFSPPPRRVLLHRSSQSHYTNHSEPLESFPEADNDDPLAIVPASAKPEIADHLTASPVQSRHTLAPEDNDHESSSSPLLHSPKLGMGAGAGAASAVEVGLRKPVEECLEQDAPVKAAAGGATGGATGGAGDAAGLDNNGPGSKSPGSKASSHVAERVARLSFSKDPTEPSG</sequence>
<dbReference type="InterPro" id="IPR007751">
    <property type="entry name" value="DUF676_lipase-like"/>
</dbReference>
<comment type="similarity">
    <text evidence="1">Belongs to the putative lipase ROG1 family.</text>
</comment>
<feature type="compositionally biased region" description="Basic and acidic residues" evidence="3">
    <location>
        <begin position="855"/>
        <end position="880"/>
    </location>
</feature>
<feature type="compositionally biased region" description="Low complexity" evidence="3">
    <location>
        <begin position="806"/>
        <end position="821"/>
    </location>
</feature>
<feature type="compositionally biased region" description="Basic and acidic residues" evidence="3">
    <location>
        <begin position="1056"/>
        <end position="1075"/>
    </location>
</feature>
<feature type="region of interest" description="Disordered" evidence="3">
    <location>
        <begin position="1211"/>
        <end position="1235"/>
    </location>
</feature>
<dbReference type="STRING" id="1328760.A0A165FMX2"/>
<feature type="region of interest" description="Disordered" evidence="3">
    <location>
        <begin position="1117"/>
        <end position="1198"/>
    </location>
</feature>
<feature type="region of interest" description="Disordered" evidence="3">
    <location>
        <begin position="507"/>
        <end position="528"/>
    </location>
</feature>
<feature type="region of interest" description="Disordered" evidence="3">
    <location>
        <begin position="1047"/>
        <end position="1105"/>
    </location>
</feature>
<name>A0A165FMX2_XYLHT</name>
<keyword evidence="2" id="KW-0443">Lipid metabolism</keyword>
<evidence type="ECO:0000256" key="1">
    <source>
        <dbReference type="ARBA" id="ARBA00007920"/>
    </source>
</evidence>
<feature type="region of interest" description="Disordered" evidence="3">
    <location>
        <begin position="246"/>
        <end position="274"/>
    </location>
</feature>
<dbReference type="OMA" id="WSYIRPT"/>
<feature type="region of interest" description="Disordered" evidence="3">
    <location>
        <begin position="399"/>
        <end position="468"/>
    </location>
</feature>
<dbReference type="PANTHER" id="PTHR12482">
    <property type="entry name" value="LIPASE ROG1-RELATED-RELATED"/>
    <property type="match status" value="1"/>
</dbReference>
<gene>
    <name evidence="5" type="ORF">L228DRAFT_269567</name>
</gene>
<feature type="compositionally biased region" description="Basic and acidic residues" evidence="3">
    <location>
        <begin position="305"/>
        <end position="320"/>
    </location>
</feature>
<feature type="region of interest" description="Disordered" evidence="3">
    <location>
        <begin position="729"/>
        <end position="890"/>
    </location>
</feature>
<keyword evidence="2" id="KW-0442">Lipid degradation</keyword>
<dbReference type="GO" id="GO:0047372">
    <property type="term" value="F:monoacylglycerol lipase activity"/>
    <property type="evidence" value="ECO:0007669"/>
    <property type="project" value="TreeGrafter"/>
</dbReference>
<feature type="domain" description="DUF676" evidence="4">
    <location>
        <begin position="358"/>
        <end position="400"/>
    </location>
</feature>
<evidence type="ECO:0000313" key="6">
    <source>
        <dbReference type="Proteomes" id="UP000076632"/>
    </source>
</evidence>
<feature type="compositionally biased region" description="Basic residues" evidence="3">
    <location>
        <begin position="351"/>
        <end position="360"/>
    </location>
</feature>
<dbReference type="OrthoDB" id="5368485at2759"/>
<feature type="region of interest" description="Disordered" evidence="3">
    <location>
        <begin position="24"/>
        <end position="59"/>
    </location>
</feature>
<feature type="compositionally biased region" description="Gly residues" evidence="3">
    <location>
        <begin position="1316"/>
        <end position="1327"/>
    </location>
</feature>
<evidence type="ECO:0000313" key="5">
    <source>
        <dbReference type="EMBL" id="KZF21171.1"/>
    </source>
</evidence>
<feature type="compositionally biased region" description="Polar residues" evidence="3">
    <location>
        <begin position="1140"/>
        <end position="1151"/>
    </location>
</feature>
<organism evidence="5 6">
    <name type="scientific">Xylona heveae (strain CBS 132557 / TC161)</name>
    <dbReference type="NCBI Taxonomy" id="1328760"/>
    <lineage>
        <taxon>Eukaryota</taxon>
        <taxon>Fungi</taxon>
        <taxon>Dikarya</taxon>
        <taxon>Ascomycota</taxon>
        <taxon>Pezizomycotina</taxon>
        <taxon>Xylonomycetes</taxon>
        <taxon>Xylonales</taxon>
        <taxon>Xylonaceae</taxon>
        <taxon>Xylona</taxon>
    </lineage>
</organism>
<feature type="domain" description="DUF676" evidence="4">
    <location>
        <begin position="542"/>
        <end position="688"/>
    </location>
</feature>
<dbReference type="InParanoid" id="A0A165FMX2"/>
<feature type="region of interest" description="Disordered" evidence="3">
    <location>
        <begin position="1255"/>
        <end position="1291"/>
    </location>
</feature>
<dbReference type="Pfam" id="PF05057">
    <property type="entry name" value="DUF676"/>
    <property type="match status" value="2"/>
</dbReference>
<feature type="compositionally biased region" description="Low complexity" evidence="3">
    <location>
        <begin position="1076"/>
        <end position="1093"/>
    </location>
</feature>
<dbReference type="PANTHER" id="PTHR12482:SF62">
    <property type="entry name" value="LIPASE ROG1-RELATED"/>
    <property type="match status" value="1"/>
</dbReference>
<dbReference type="InterPro" id="IPR029058">
    <property type="entry name" value="AB_hydrolase_fold"/>
</dbReference>
<feature type="region of interest" description="Disordered" evidence="3">
    <location>
        <begin position="296"/>
        <end position="360"/>
    </location>
</feature>
<feature type="compositionally biased region" description="Acidic residues" evidence="3">
    <location>
        <begin position="442"/>
        <end position="454"/>
    </location>
</feature>
<feature type="region of interest" description="Disordered" evidence="3">
    <location>
        <begin position="931"/>
        <end position="983"/>
    </location>
</feature>
<accession>A0A165FMX2</accession>
<feature type="compositionally biased region" description="Low complexity" evidence="3">
    <location>
        <begin position="973"/>
        <end position="983"/>
    </location>
</feature>
<dbReference type="EMBL" id="KV407461">
    <property type="protein sequence ID" value="KZF21171.1"/>
    <property type="molecule type" value="Genomic_DNA"/>
</dbReference>
<feature type="compositionally biased region" description="Polar residues" evidence="3">
    <location>
        <begin position="843"/>
        <end position="854"/>
    </location>
</feature>
<feature type="compositionally biased region" description="Basic and acidic residues" evidence="3">
    <location>
        <begin position="246"/>
        <end position="261"/>
    </location>
</feature>
<evidence type="ECO:0000256" key="2">
    <source>
        <dbReference type="ARBA" id="ARBA00022963"/>
    </source>
</evidence>
<dbReference type="GeneID" id="28900426"/>
<protein>
    <submittedName>
        <fullName evidence="5">DUF676-domain-containing protein</fullName>
    </submittedName>
</protein>
<feature type="compositionally biased region" description="Low complexity" evidence="3">
    <location>
        <begin position="1335"/>
        <end position="1347"/>
    </location>
</feature>
<keyword evidence="6" id="KW-1185">Reference proteome</keyword>
<dbReference type="RefSeq" id="XP_018186726.1">
    <property type="nucleotide sequence ID" value="XM_018335289.1"/>
</dbReference>
<dbReference type="SUPFAM" id="SSF53474">
    <property type="entry name" value="alpha/beta-Hydrolases"/>
    <property type="match status" value="1"/>
</dbReference>
<dbReference type="InterPro" id="IPR044294">
    <property type="entry name" value="Lipase-like"/>
</dbReference>
<feature type="region of interest" description="Disordered" evidence="3">
    <location>
        <begin position="1313"/>
        <end position="1367"/>
    </location>
</feature>